<feature type="domain" description="IclR-ED" evidence="4">
    <location>
        <begin position="69"/>
        <end position="249"/>
    </location>
</feature>
<proteinExistence type="predicted"/>
<dbReference type="PROSITE" id="PS51078">
    <property type="entry name" value="ICLR_ED"/>
    <property type="match status" value="1"/>
</dbReference>
<evidence type="ECO:0000256" key="2">
    <source>
        <dbReference type="ARBA" id="ARBA00023125"/>
    </source>
</evidence>
<reference evidence="5 6" key="1">
    <citation type="submission" date="2013-02" db="EMBL/GenBank/DDBJ databases">
        <title>Whole genome shotgun sequence of Gordonia malaquae NBRC 108250.</title>
        <authorList>
            <person name="Yoshida I."/>
            <person name="Hosoyama A."/>
            <person name="Tsuchikane K."/>
            <person name="Ando Y."/>
            <person name="Baba S."/>
            <person name="Ohji S."/>
            <person name="Hamada M."/>
            <person name="Tamura T."/>
            <person name="Yamazoe A."/>
            <person name="Yamazaki S."/>
            <person name="Fujita N."/>
        </authorList>
    </citation>
    <scope>NUCLEOTIDE SEQUENCE [LARGE SCALE GENOMIC DNA]</scope>
    <source>
        <strain evidence="5 6">NBRC 108250</strain>
    </source>
</reference>
<dbReference type="Gene3D" id="3.30.450.40">
    <property type="match status" value="1"/>
</dbReference>
<dbReference type="InterPro" id="IPR036388">
    <property type="entry name" value="WH-like_DNA-bd_sf"/>
</dbReference>
<dbReference type="InterPro" id="IPR036390">
    <property type="entry name" value="WH_DNA-bd_sf"/>
</dbReference>
<evidence type="ECO:0000313" key="5">
    <source>
        <dbReference type="EMBL" id="GAC80764.1"/>
    </source>
</evidence>
<dbReference type="AlphaFoldDB" id="M3VGB3"/>
<dbReference type="PANTHER" id="PTHR30136">
    <property type="entry name" value="HELIX-TURN-HELIX TRANSCRIPTIONAL REGULATOR, ICLR FAMILY"/>
    <property type="match status" value="1"/>
</dbReference>
<dbReference type="EMBL" id="BAOP01000021">
    <property type="protein sequence ID" value="GAC80764.1"/>
    <property type="molecule type" value="Genomic_DNA"/>
</dbReference>
<dbReference type="InterPro" id="IPR005471">
    <property type="entry name" value="Tscrpt_reg_IclR_N"/>
</dbReference>
<keyword evidence="2" id="KW-0238">DNA-binding</keyword>
<dbReference type="GO" id="GO:0003700">
    <property type="term" value="F:DNA-binding transcription factor activity"/>
    <property type="evidence" value="ECO:0007669"/>
    <property type="project" value="TreeGrafter"/>
</dbReference>
<dbReference type="SUPFAM" id="SSF46785">
    <property type="entry name" value="Winged helix' DNA-binding domain"/>
    <property type="match status" value="1"/>
</dbReference>
<dbReference type="Pfam" id="PF09339">
    <property type="entry name" value="HTH_IclR"/>
    <property type="match status" value="1"/>
</dbReference>
<dbReference type="eggNOG" id="COG1414">
    <property type="taxonomic scope" value="Bacteria"/>
</dbReference>
<name>M3VGB3_GORML</name>
<keyword evidence="6" id="KW-1185">Reference proteome</keyword>
<protein>
    <submittedName>
        <fullName evidence="5">Putative IclR family transcriptional regulator</fullName>
    </submittedName>
</protein>
<evidence type="ECO:0000256" key="3">
    <source>
        <dbReference type="ARBA" id="ARBA00023163"/>
    </source>
</evidence>
<dbReference type="InterPro" id="IPR050707">
    <property type="entry name" value="HTH_MetabolicPath_Reg"/>
</dbReference>
<dbReference type="PANTHER" id="PTHR30136:SF24">
    <property type="entry name" value="HTH-TYPE TRANSCRIPTIONAL REPRESSOR ALLR"/>
    <property type="match status" value="1"/>
</dbReference>
<keyword evidence="3" id="KW-0804">Transcription</keyword>
<dbReference type="GO" id="GO:0003677">
    <property type="term" value="F:DNA binding"/>
    <property type="evidence" value="ECO:0007669"/>
    <property type="project" value="UniProtKB-KW"/>
</dbReference>
<dbReference type="Pfam" id="PF01614">
    <property type="entry name" value="IclR_C"/>
    <property type="match status" value="1"/>
</dbReference>
<dbReference type="SMART" id="SM00346">
    <property type="entry name" value="HTH_ICLR"/>
    <property type="match status" value="1"/>
</dbReference>
<accession>M3VGB3</accession>
<dbReference type="Gene3D" id="1.10.10.10">
    <property type="entry name" value="Winged helix-like DNA-binding domain superfamily/Winged helix DNA-binding domain"/>
    <property type="match status" value="1"/>
</dbReference>
<evidence type="ECO:0000256" key="1">
    <source>
        <dbReference type="ARBA" id="ARBA00023015"/>
    </source>
</evidence>
<sequence length="255" mass="27173">MTSADQAQTVIGKVMLILHSFTVDDHDLTLAEIVRRSGLHKATAHRLAGELVAARLLDRTENGYRLSGGLFELGMRASVERGLLEIAMPFLQDLYQRTRETVHLGVLDGHEVVYVAKIGGHRQASAPSRTGGRMPLHCTGIGKALLAHADPTLRHDVLSGPLARLSPRTIVAPGLLAAQLDAARETGVAYEFEESTRGIACVAAPILDVGTNDVVAAISVTGPLSRYRPEPHADAVRAAAGGIASTLHRRRALQG</sequence>
<evidence type="ECO:0000313" key="6">
    <source>
        <dbReference type="Proteomes" id="UP000035009"/>
    </source>
</evidence>
<dbReference type="SUPFAM" id="SSF55781">
    <property type="entry name" value="GAF domain-like"/>
    <property type="match status" value="1"/>
</dbReference>
<comment type="caution">
    <text evidence="5">The sequence shown here is derived from an EMBL/GenBank/DDBJ whole genome shotgun (WGS) entry which is preliminary data.</text>
</comment>
<dbReference type="GO" id="GO:0045892">
    <property type="term" value="P:negative regulation of DNA-templated transcription"/>
    <property type="evidence" value="ECO:0007669"/>
    <property type="project" value="TreeGrafter"/>
</dbReference>
<keyword evidence="1" id="KW-0805">Transcription regulation</keyword>
<gene>
    <name evidence="5" type="ORF">GM1_021_00500</name>
</gene>
<organism evidence="5 6">
    <name type="scientific">Gordonia malaquae NBRC 108250</name>
    <dbReference type="NCBI Taxonomy" id="1223542"/>
    <lineage>
        <taxon>Bacteria</taxon>
        <taxon>Bacillati</taxon>
        <taxon>Actinomycetota</taxon>
        <taxon>Actinomycetes</taxon>
        <taxon>Mycobacteriales</taxon>
        <taxon>Gordoniaceae</taxon>
        <taxon>Gordonia</taxon>
    </lineage>
</organism>
<dbReference type="InterPro" id="IPR029016">
    <property type="entry name" value="GAF-like_dom_sf"/>
</dbReference>
<dbReference type="Proteomes" id="UP000035009">
    <property type="component" value="Unassembled WGS sequence"/>
</dbReference>
<evidence type="ECO:0000259" key="4">
    <source>
        <dbReference type="PROSITE" id="PS51078"/>
    </source>
</evidence>
<dbReference type="InterPro" id="IPR014757">
    <property type="entry name" value="Tscrpt_reg_IclR_C"/>
</dbReference>